<dbReference type="EMBL" id="BBLT01000009">
    <property type="protein sequence ID" value="GAL86688.1"/>
    <property type="molecule type" value="Genomic_DNA"/>
</dbReference>
<reference evidence="2 3" key="1">
    <citation type="submission" date="2014-09" db="EMBL/GenBank/DDBJ databases">
        <title>Sporocytophaga myxococcoides PG-01 genome sequencing.</title>
        <authorList>
            <person name="Liu L."/>
            <person name="Gao P.J."/>
            <person name="Chen G.J."/>
            <person name="Wang L.S."/>
        </authorList>
    </citation>
    <scope>NUCLEOTIDE SEQUENCE [LARGE SCALE GENOMIC DNA]</scope>
    <source>
        <strain evidence="2 3">PG-01</strain>
    </source>
</reference>
<evidence type="ECO:0000313" key="3">
    <source>
        <dbReference type="Proteomes" id="UP000030185"/>
    </source>
</evidence>
<keyword evidence="3" id="KW-1185">Reference proteome</keyword>
<evidence type="ECO:0008006" key="4">
    <source>
        <dbReference type="Google" id="ProtNLM"/>
    </source>
</evidence>
<keyword evidence="1" id="KW-0732">Signal</keyword>
<comment type="caution">
    <text evidence="2">The sequence shown here is derived from an EMBL/GenBank/DDBJ whole genome shotgun (WGS) entry which is preliminary data.</text>
</comment>
<dbReference type="OrthoDB" id="662471at2"/>
<feature type="chain" id="PRO_5001937229" description="Outer membrane protein beta-barrel domain-containing protein" evidence="1">
    <location>
        <begin position="26"/>
        <end position="430"/>
    </location>
</feature>
<gene>
    <name evidence="2" type="ORF">MYP_3918</name>
</gene>
<accession>A0A098LKI8</accession>
<protein>
    <recommendedName>
        <fullName evidence="4">Outer membrane protein beta-barrel domain-containing protein</fullName>
    </recommendedName>
</protein>
<dbReference type="Proteomes" id="UP000030185">
    <property type="component" value="Unassembled WGS sequence"/>
</dbReference>
<name>A0A098LKI8_9BACT</name>
<proteinExistence type="predicted"/>
<dbReference type="STRING" id="153721.MYP_3918"/>
<feature type="signal peptide" evidence="1">
    <location>
        <begin position="1"/>
        <end position="25"/>
    </location>
</feature>
<dbReference type="RefSeq" id="WP_045467052.1">
    <property type="nucleotide sequence ID" value="NZ_BBLT01000009.1"/>
</dbReference>
<evidence type="ECO:0000313" key="2">
    <source>
        <dbReference type="EMBL" id="GAL86688.1"/>
    </source>
</evidence>
<dbReference type="AlphaFoldDB" id="A0A098LKI8"/>
<evidence type="ECO:0000256" key="1">
    <source>
        <dbReference type="SAM" id="SignalP"/>
    </source>
</evidence>
<sequence>MRFIFLEKVVNKLSTFLAIFFISFAAVCQNHSEDTQYLNKLSESTLERSVNFSWNGGNLSDALNKINAENSIKFSFSNSSIADIMISPCNYNDIKLFDLFSVIFKNTGFNYVLIGRIVAVYKDESNSRESSVLSDSTEVKITEQNEKLKPIYSSSYSTMLSRKDRIILNRIYRKELRWSARYHRQKKSIDSDTLNKREKNPPSYKQENLRYFVAIDLGLQKNYLKYKSNSQLNWKEDLDWNNRSENNILPTFLFGISIKGFMFGTGLRIQKVTIQNSFRDLKKGPSKTPPSSPSPFESTNVFVTERYSFFSIPVSFMYSKFRKNLWGGIGGGVCFNFISGNESMKNKLKKYYNDSTGTKDYSDNFKNLTTSLFADISIGYKLKNNIVLTGGLTYMHSLNPIYENSLFKLNINSMVYRVGLYYRFNIYGKR</sequence>
<organism evidence="2 3">
    <name type="scientific">Sporocytophaga myxococcoides</name>
    <dbReference type="NCBI Taxonomy" id="153721"/>
    <lineage>
        <taxon>Bacteria</taxon>
        <taxon>Pseudomonadati</taxon>
        <taxon>Bacteroidota</taxon>
        <taxon>Cytophagia</taxon>
        <taxon>Cytophagales</taxon>
        <taxon>Cytophagaceae</taxon>
        <taxon>Sporocytophaga</taxon>
    </lineage>
</organism>